<dbReference type="PANTHER" id="PTHR21879">
    <property type="entry name" value="FI03362P-RELATED-RELATED"/>
    <property type="match status" value="1"/>
</dbReference>
<feature type="chain" id="PRO_5013085214" evidence="3">
    <location>
        <begin position="16"/>
        <end position="235"/>
    </location>
</feature>
<dbReference type="EMBL" id="JTDY01003657">
    <property type="protein sequence ID" value="KOB69205.1"/>
    <property type="molecule type" value="Genomic_DNA"/>
</dbReference>
<dbReference type="AlphaFoldDB" id="A0A0L7L1B9"/>
<feature type="region of interest" description="Disordered" evidence="1">
    <location>
        <begin position="198"/>
        <end position="222"/>
    </location>
</feature>
<keyword evidence="2" id="KW-1133">Transmembrane helix</keyword>
<evidence type="ECO:0000256" key="2">
    <source>
        <dbReference type="SAM" id="Phobius"/>
    </source>
</evidence>
<dbReference type="PANTHER" id="PTHR21879:SF2">
    <property type="entry name" value="OSIRIS 20"/>
    <property type="match status" value="1"/>
</dbReference>
<dbReference type="STRING" id="104452.A0A0L7L1B9"/>
<evidence type="ECO:0000313" key="5">
    <source>
        <dbReference type="Proteomes" id="UP000037510"/>
    </source>
</evidence>
<dbReference type="Proteomes" id="UP000037510">
    <property type="component" value="Unassembled WGS sequence"/>
</dbReference>
<feature type="transmembrane region" description="Helical" evidence="2">
    <location>
        <begin position="171"/>
        <end position="189"/>
    </location>
</feature>
<accession>A0A0L7L1B9</accession>
<keyword evidence="3" id="KW-0732">Signal</keyword>
<dbReference type="GO" id="GO:0016020">
    <property type="term" value="C:membrane"/>
    <property type="evidence" value="ECO:0007669"/>
    <property type="project" value="TreeGrafter"/>
</dbReference>
<organism evidence="4 5">
    <name type="scientific">Operophtera brumata</name>
    <name type="common">Winter moth</name>
    <name type="synonym">Phalaena brumata</name>
    <dbReference type="NCBI Taxonomy" id="104452"/>
    <lineage>
        <taxon>Eukaryota</taxon>
        <taxon>Metazoa</taxon>
        <taxon>Ecdysozoa</taxon>
        <taxon>Arthropoda</taxon>
        <taxon>Hexapoda</taxon>
        <taxon>Insecta</taxon>
        <taxon>Pterygota</taxon>
        <taxon>Neoptera</taxon>
        <taxon>Endopterygota</taxon>
        <taxon>Lepidoptera</taxon>
        <taxon>Glossata</taxon>
        <taxon>Ditrysia</taxon>
        <taxon>Geometroidea</taxon>
        <taxon>Geometridae</taxon>
        <taxon>Larentiinae</taxon>
        <taxon>Operophtera</taxon>
    </lineage>
</organism>
<reference evidence="4 5" key="1">
    <citation type="journal article" date="2015" name="Genome Biol. Evol.">
        <title>The genome of winter moth (Operophtera brumata) provides a genomic perspective on sexual dimorphism and phenology.</title>
        <authorList>
            <person name="Derks M.F."/>
            <person name="Smit S."/>
            <person name="Salis L."/>
            <person name="Schijlen E."/>
            <person name="Bossers A."/>
            <person name="Mateman C."/>
            <person name="Pijl A.S."/>
            <person name="de Ridder D."/>
            <person name="Groenen M.A."/>
            <person name="Visser M.E."/>
            <person name="Megens H.J."/>
        </authorList>
    </citation>
    <scope>NUCLEOTIDE SEQUENCE [LARGE SCALE GENOMIC DNA]</scope>
    <source>
        <strain evidence="4">WM2013NL</strain>
        <tissue evidence="4">Head and thorax</tissue>
    </source>
</reference>
<evidence type="ECO:0000256" key="3">
    <source>
        <dbReference type="SAM" id="SignalP"/>
    </source>
</evidence>
<dbReference type="Pfam" id="PF07898">
    <property type="entry name" value="DUF1676"/>
    <property type="match status" value="1"/>
</dbReference>
<feature type="transmembrane region" description="Helical" evidence="2">
    <location>
        <begin position="140"/>
        <end position="165"/>
    </location>
</feature>
<keyword evidence="5" id="KW-1185">Reference proteome</keyword>
<evidence type="ECO:0000256" key="1">
    <source>
        <dbReference type="SAM" id="MobiDB-lite"/>
    </source>
</evidence>
<keyword evidence="2" id="KW-0812">Transmembrane</keyword>
<protein>
    <submittedName>
        <fullName evidence="4">Osiris 9B</fullName>
    </submittedName>
</protein>
<name>A0A0L7L1B9_OPEBR</name>
<feature type="signal peptide" evidence="3">
    <location>
        <begin position="1"/>
        <end position="15"/>
    </location>
</feature>
<sequence length="235" mass="25722">MRAFVIICCMAFAGALPMAKEDGLDKFVSTLRDCVEGDAMLCLKEKAMKYTENLAMSKDLSLVDGVSFARTGSPRSARSYEALAEDPKAREQQVEERILDNVVDFLDSHALQLRMPKAFQEDNSVEEEGRGKKKKKLKKLLPILALIKLKLAALVPLFLGIIAFAVFKAYLLGKVAFIAAAFGAIKKLLESKKSSGWSEPAHEEHHGWESSSGGGGWGRSQDAINMAYSGHAKQA</sequence>
<comment type="caution">
    <text evidence="4">The sequence shown here is derived from an EMBL/GenBank/DDBJ whole genome shotgun (WGS) entry which is preliminary data.</text>
</comment>
<gene>
    <name evidence="4" type="ORF">OBRU01_17093</name>
</gene>
<proteinExistence type="predicted"/>
<evidence type="ECO:0000313" key="4">
    <source>
        <dbReference type="EMBL" id="KOB69205.1"/>
    </source>
</evidence>
<keyword evidence="2" id="KW-0472">Membrane</keyword>
<dbReference type="InterPro" id="IPR012464">
    <property type="entry name" value="DUF1676"/>
</dbReference>